<dbReference type="EMBL" id="JAOQAV010000060">
    <property type="protein sequence ID" value="KAJ4179277.1"/>
    <property type="molecule type" value="Genomic_DNA"/>
</dbReference>
<accession>A0A9W8QVL7</accession>
<protein>
    <submittedName>
        <fullName evidence="1">Uncharacterized protein</fullName>
    </submittedName>
</protein>
<comment type="caution">
    <text evidence="1">The sequence shown here is derived from an EMBL/GenBank/DDBJ whole genome shotgun (WGS) entry which is preliminary data.</text>
</comment>
<reference evidence="1" key="1">
    <citation type="submission" date="2022-09" db="EMBL/GenBank/DDBJ databases">
        <title>Fusarium specimens isolated from Avocado Roots.</title>
        <authorList>
            <person name="Stajich J."/>
            <person name="Roper C."/>
            <person name="Heimlech-Rivalta G."/>
        </authorList>
    </citation>
    <scope>NUCLEOTIDE SEQUENCE</scope>
    <source>
        <strain evidence="1">A02</strain>
    </source>
</reference>
<gene>
    <name evidence="1" type="ORF">NW755_012621</name>
</gene>
<dbReference type="Proteomes" id="UP001152087">
    <property type="component" value="Unassembled WGS sequence"/>
</dbReference>
<proteinExistence type="predicted"/>
<sequence>MSTDPGYNIVPALVERRYPGIVIAELNLAALADQDPLAAARVIKDQDIASRIDEAMARGAGCPIAVIMIGEVPVGQFLPQSAFVQTILRDTQRMPQFNQFCYRKEGLSSIWVLDLNANCPLLPTALEGYDEVHVVLGSSYQDVAWHHGVGQLALFNRVTARDERRDQLWWAHQPNAKATYVYTGGSSIEAFLEAGYYRHRLIEDAHLGGFIASVFDMQSWGIDVKRVVRRCVRAPALHMTMEMLDRLSVQRIISQDRFILPGLDAKAFRAILPMVNYDHRLALFVALDSESPDIVVKMVKVQLAALATFGLERVFSPKSLEQSLLELTLADEQLFSLLFEACRGYGRRLAQTGTMWLSLGLWKHFLSVQSGLDNPRFKALHDIIGMDIGVAQLAEKRVTEMCRALQAQGIKISPAMQVSDENTDIDKDEVSQLQAHLLRSFLHQLVGGYCPRASSELAHKLVATDAQVHQIGYDESITGILPVDQIHEEGPTRCLFGICYLLRKVPGKAIILACDWTQIPVSAVSEWRDKNAQDTGLCDALASGVQRPLHNLDEWHPPEDPQSE</sequence>
<name>A0A9W8QVL7_9HYPO</name>
<evidence type="ECO:0000313" key="1">
    <source>
        <dbReference type="EMBL" id="KAJ4179277.1"/>
    </source>
</evidence>
<evidence type="ECO:0000313" key="2">
    <source>
        <dbReference type="Proteomes" id="UP001152087"/>
    </source>
</evidence>
<organism evidence="1 2">
    <name type="scientific">Fusarium falciforme</name>
    <dbReference type="NCBI Taxonomy" id="195108"/>
    <lineage>
        <taxon>Eukaryota</taxon>
        <taxon>Fungi</taxon>
        <taxon>Dikarya</taxon>
        <taxon>Ascomycota</taxon>
        <taxon>Pezizomycotina</taxon>
        <taxon>Sordariomycetes</taxon>
        <taxon>Hypocreomycetidae</taxon>
        <taxon>Hypocreales</taxon>
        <taxon>Nectriaceae</taxon>
        <taxon>Fusarium</taxon>
        <taxon>Fusarium solani species complex</taxon>
    </lineage>
</organism>
<keyword evidence="2" id="KW-1185">Reference proteome</keyword>
<dbReference type="AlphaFoldDB" id="A0A9W8QVL7"/>